<gene>
    <name evidence="2" type="ORF">N656DRAFT_251267</name>
</gene>
<feature type="chain" id="PRO_5042999054" description="Secreted protein" evidence="1">
    <location>
        <begin position="19"/>
        <end position="91"/>
    </location>
</feature>
<keyword evidence="1" id="KW-0732">Signal</keyword>
<evidence type="ECO:0000313" key="2">
    <source>
        <dbReference type="EMBL" id="KAK4116444.1"/>
    </source>
</evidence>
<organism evidence="2 3">
    <name type="scientific">Canariomyces notabilis</name>
    <dbReference type="NCBI Taxonomy" id="2074819"/>
    <lineage>
        <taxon>Eukaryota</taxon>
        <taxon>Fungi</taxon>
        <taxon>Dikarya</taxon>
        <taxon>Ascomycota</taxon>
        <taxon>Pezizomycotina</taxon>
        <taxon>Sordariomycetes</taxon>
        <taxon>Sordariomycetidae</taxon>
        <taxon>Sordariales</taxon>
        <taxon>Chaetomiaceae</taxon>
        <taxon>Canariomyces</taxon>
    </lineage>
</organism>
<evidence type="ECO:0008006" key="4">
    <source>
        <dbReference type="Google" id="ProtNLM"/>
    </source>
</evidence>
<dbReference type="EMBL" id="MU853333">
    <property type="protein sequence ID" value="KAK4116444.1"/>
    <property type="molecule type" value="Genomic_DNA"/>
</dbReference>
<name>A0AAN6TL05_9PEZI</name>
<feature type="signal peptide" evidence="1">
    <location>
        <begin position="1"/>
        <end position="18"/>
    </location>
</feature>
<keyword evidence="3" id="KW-1185">Reference proteome</keyword>
<dbReference type="RefSeq" id="XP_064674014.1">
    <property type="nucleotide sequence ID" value="XM_064809005.1"/>
</dbReference>
<reference evidence="2" key="1">
    <citation type="journal article" date="2023" name="Mol. Phylogenet. Evol.">
        <title>Genome-scale phylogeny and comparative genomics of the fungal order Sordariales.</title>
        <authorList>
            <person name="Hensen N."/>
            <person name="Bonometti L."/>
            <person name="Westerberg I."/>
            <person name="Brannstrom I.O."/>
            <person name="Guillou S."/>
            <person name="Cros-Aarteil S."/>
            <person name="Calhoun S."/>
            <person name="Haridas S."/>
            <person name="Kuo A."/>
            <person name="Mondo S."/>
            <person name="Pangilinan J."/>
            <person name="Riley R."/>
            <person name="LaButti K."/>
            <person name="Andreopoulos B."/>
            <person name="Lipzen A."/>
            <person name="Chen C."/>
            <person name="Yan M."/>
            <person name="Daum C."/>
            <person name="Ng V."/>
            <person name="Clum A."/>
            <person name="Steindorff A."/>
            <person name="Ohm R.A."/>
            <person name="Martin F."/>
            <person name="Silar P."/>
            <person name="Natvig D.O."/>
            <person name="Lalanne C."/>
            <person name="Gautier V."/>
            <person name="Ament-Velasquez S.L."/>
            <person name="Kruys A."/>
            <person name="Hutchinson M.I."/>
            <person name="Powell A.J."/>
            <person name="Barry K."/>
            <person name="Miller A.N."/>
            <person name="Grigoriev I.V."/>
            <person name="Debuchy R."/>
            <person name="Gladieux P."/>
            <person name="Hiltunen Thoren M."/>
            <person name="Johannesson H."/>
        </authorList>
    </citation>
    <scope>NUCLEOTIDE SEQUENCE</scope>
    <source>
        <strain evidence="2">CBS 508.74</strain>
    </source>
</reference>
<dbReference type="AlphaFoldDB" id="A0AAN6TL05"/>
<proteinExistence type="predicted"/>
<evidence type="ECO:0000313" key="3">
    <source>
        <dbReference type="Proteomes" id="UP001302812"/>
    </source>
</evidence>
<dbReference type="GeneID" id="89933128"/>
<reference evidence="2" key="2">
    <citation type="submission" date="2023-05" db="EMBL/GenBank/DDBJ databases">
        <authorList>
            <consortium name="Lawrence Berkeley National Laboratory"/>
            <person name="Steindorff A."/>
            <person name="Hensen N."/>
            <person name="Bonometti L."/>
            <person name="Westerberg I."/>
            <person name="Brannstrom I.O."/>
            <person name="Guillou S."/>
            <person name="Cros-Aarteil S."/>
            <person name="Calhoun S."/>
            <person name="Haridas S."/>
            <person name="Kuo A."/>
            <person name="Mondo S."/>
            <person name="Pangilinan J."/>
            <person name="Riley R."/>
            <person name="Labutti K."/>
            <person name="Andreopoulos B."/>
            <person name="Lipzen A."/>
            <person name="Chen C."/>
            <person name="Yanf M."/>
            <person name="Daum C."/>
            <person name="Ng V."/>
            <person name="Clum A."/>
            <person name="Ohm R."/>
            <person name="Martin F."/>
            <person name="Silar P."/>
            <person name="Natvig D."/>
            <person name="Lalanne C."/>
            <person name="Gautier V."/>
            <person name="Ament-Velasquez S.L."/>
            <person name="Kruys A."/>
            <person name="Hutchinson M.I."/>
            <person name="Powell A.J."/>
            <person name="Barry K."/>
            <person name="Miller A.N."/>
            <person name="Grigoriev I.V."/>
            <person name="Debuchy R."/>
            <person name="Gladieux P."/>
            <person name="Thoren M.H."/>
            <person name="Johannesson H."/>
        </authorList>
    </citation>
    <scope>NUCLEOTIDE SEQUENCE</scope>
    <source>
        <strain evidence="2">CBS 508.74</strain>
    </source>
</reference>
<dbReference type="Proteomes" id="UP001302812">
    <property type="component" value="Unassembled WGS sequence"/>
</dbReference>
<accession>A0AAN6TL05</accession>
<evidence type="ECO:0000256" key="1">
    <source>
        <dbReference type="SAM" id="SignalP"/>
    </source>
</evidence>
<protein>
    <recommendedName>
        <fullName evidence="4">Secreted protein</fullName>
    </recommendedName>
</protein>
<sequence>MGIIILLALFFSLGPCFAPLAPWSLLPPEPLYSYIYSRNLVSQHYSVCSILLEYATLMARTAFGTWDWEMGVRYHAPCICCCQVRGAATDI</sequence>
<comment type="caution">
    <text evidence="2">The sequence shown here is derived from an EMBL/GenBank/DDBJ whole genome shotgun (WGS) entry which is preliminary data.</text>
</comment>